<dbReference type="PANTHER" id="PTHR45661">
    <property type="entry name" value="SURFACE ANTIGEN"/>
    <property type="match status" value="1"/>
</dbReference>
<dbReference type="InterPro" id="IPR026906">
    <property type="entry name" value="LRR_5"/>
</dbReference>
<organism evidence="2 3">
    <name type="scientific">Prevotella vespertina</name>
    <dbReference type="NCBI Taxonomy" id="2608404"/>
    <lineage>
        <taxon>Bacteria</taxon>
        <taxon>Pseudomonadati</taxon>
        <taxon>Bacteroidota</taxon>
        <taxon>Bacteroidia</taxon>
        <taxon>Bacteroidales</taxon>
        <taxon>Prevotellaceae</taxon>
        <taxon>Prevotella</taxon>
    </lineage>
</organism>
<evidence type="ECO:0000313" key="2">
    <source>
        <dbReference type="EMBL" id="MUL26758.1"/>
    </source>
</evidence>
<sequence length="1145" mass="124302">MRKISFLLFTLLALLYVTDASALIVNDTFTRDGNTYRVTKMDEAHDGIPKTYNVAFVSSTNTTVNIPATVADPNNQYTFNVTAIANNSTVPNATSVTMPNTIVSIEANAFKGGHITSITIPKSVTEIKSGAFGQMSHLTAINVDAANPNFRSDNGVLIEKKDSKEWVAAYPLARPDAEYTVPEGVYGVYTNAFQRASYLTKITLPASLKESPSTAEFNGYTSAQNLREIAVAAGNTAFKSVDGVLLSADGKKLIAYPNGKAGSPSTNPAYQGVTGQPNASVYKIPDGVESIEQAAFAQVNGLTAIELNGVKKLAKGAFDKAVKLRNVLLGPSVDTIEDGAFGGNNDLAAFDVDPANPNYAADNGVIYTKNKEELVLFPAGKAGEYTTLTTTKKIRNRAFYYAQKVTKVTFNNNLEVIDNDAFQATTKLENITFEAPAKIKTIGTFAFQGSGLTELNIPASLEVVSWSAFGSTKLKKVTVADGSQLQSINTGAFNGCKDLEEFTFEGSSTLNKIQADAFSGDDKLKSFVIPEKVTVLERGAFNGASSLETITFKQPATMTVIGEGAFQNAKALKRIELPNTVTTISKDAFNTCSSLKEIVIPASVTAIDATGFQECAKLEKFTVDKNNPVYSSVDGFLLSKDKKTLVSFPPAKANTYYTMLPPTIETIGKQAFYFVQALENVTIPEKVKKIEDFAFDRVGNLNTIAFLGKTPITDVAASAFNPANVDKTKIDLSVRKDAKAAFDSDPLWSQFRTRGVSFFKETNGTGNGTTEYFPLSKKAVMIVGTQADVYTYVVKPTVTDDNNNTYEVRLWGDYAMNDNTTNIQEVVFKNTLDYVGLDAFKKSNGSSSVKRIYFTATEPTKDMSATKWEYIDNSGNYTQKEFEPSLKVYVKKSAENAYKTATGWSRYAGQTSYKIPGEINIAHWYGTFAREFDADLGIYARENNEAGRIGAFITQTAGMSTETDASTGVQTTKFIMKSINYGSTHVTDYDYVPAETGVLLESRSGASTPADFYYAIGEKDNVTYSLSNNILEGVTVKDTKKQSSTSDPIFAMTTTGIFKPLKIGTDRTIPVHKAVARPKVTLSGSAKVMFVFDEDGSAINVVNGIENVENTTTTDNNVYYNLQGQRVENPQHGVFIHNGKKVVLK</sequence>
<dbReference type="AlphaFoldDB" id="A0A7C9LN88"/>
<comment type="caution">
    <text evidence="2">The sequence shown here is derived from an EMBL/GenBank/DDBJ whole genome shotgun (WGS) entry which is preliminary data.</text>
</comment>
<evidence type="ECO:0000313" key="3">
    <source>
        <dbReference type="Proteomes" id="UP000482295"/>
    </source>
</evidence>
<proteinExistence type="predicted"/>
<dbReference type="InterPro" id="IPR053139">
    <property type="entry name" value="Surface_bspA-like"/>
</dbReference>
<dbReference type="SUPFAM" id="SSF52058">
    <property type="entry name" value="L domain-like"/>
    <property type="match status" value="2"/>
</dbReference>
<keyword evidence="1" id="KW-0732">Signal</keyword>
<protein>
    <submittedName>
        <fullName evidence="2">Leucine-rich repeat protein</fullName>
    </submittedName>
</protein>
<dbReference type="Gene3D" id="3.80.10.10">
    <property type="entry name" value="Ribonuclease Inhibitor"/>
    <property type="match status" value="3"/>
</dbReference>
<dbReference type="Proteomes" id="UP000482295">
    <property type="component" value="Unassembled WGS sequence"/>
</dbReference>
<dbReference type="EMBL" id="VVIQ01000001">
    <property type="protein sequence ID" value="MUL26758.1"/>
    <property type="molecule type" value="Genomic_DNA"/>
</dbReference>
<reference evidence="2 3" key="1">
    <citation type="submission" date="2019-09" db="EMBL/GenBank/DDBJ databases">
        <title>Prevotella A2879 sp. nov., isolated from an abscess of a patient.</title>
        <authorList>
            <person name="Buhl M."/>
            <person name="Oberhettinger P."/>
        </authorList>
    </citation>
    <scope>NUCLEOTIDE SEQUENCE [LARGE SCALE GENOMIC DNA]</scope>
    <source>
        <strain evidence="2 3">A2879</strain>
    </source>
</reference>
<feature type="chain" id="PRO_5028807747" evidence="1">
    <location>
        <begin position="23"/>
        <end position="1145"/>
    </location>
</feature>
<accession>A0A7C9LN88</accession>
<dbReference type="Gene3D" id="3.40.50.12480">
    <property type="match status" value="1"/>
</dbReference>
<name>A0A7C9LN88_9BACT</name>
<dbReference type="RefSeq" id="WP_155714865.1">
    <property type="nucleotide sequence ID" value="NZ_VVIQ01000001.1"/>
</dbReference>
<dbReference type="InterPro" id="IPR032675">
    <property type="entry name" value="LRR_dom_sf"/>
</dbReference>
<gene>
    <name evidence="2" type="ORF">F0475_00130</name>
</gene>
<feature type="signal peptide" evidence="1">
    <location>
        <begin position="1"/>
        <end position="22"/>
    </location>
</feature>
<evidence type="ECO:0000256" key="1">
    <source>
        <dbReference type="SAM" id="SignalP"/>
    </source>
</evidence>
<dbReference type="PANTHER" id="PTHR45661:SF3">
    <property type="entry name" value="IG-LIKE DOMAIN-CONTAINING PROTEIN"/>
    <property type="match status" value="1"/>
</dbReference>
<keyword evidence="3" id="KW-1185">Reference proteome</keyword>
<dbReference type="Pfam" id="PF13306">
    <property type="entry name" value="LRR_5"/>
    <property type="match status" value="4"/>
</dbReference>